<gene>
    <name evidence="1" type="ORF">JOC77_002532</name>
</gene>
<proteinExistence type="predicted"/>
<evidence type="ECO:0000313" key="1">
    <source>
        <dbReference type="EMBL" id="MBM7693093.1"/>
    </source>
</evidence>
<name>A0ABS2QIV8_9BACI</name>
<accession>A0ABS2QIV8</accession>
<organism evidence="1 2">
    <name type="scientific">Peribacillus deserti</name>
    <dbReference type="NCBI Taxonomy" id="673318"/>
    <lineage>
        <taxon>Bacteria</taxon>
        <taxon>Bacillati</taxon>
        <taxon>Bacillota</taxon>
        <taxon>Bacilli</taxon>
        <taxon>Bacillales</taxon>
        <taxon>Bacillaceae</taxon>
        <taxon>Peribacillus</taxon>
    </lineage>
</organism>
<comment type="caution">
    <text evidence="1">The sequence shown here is derived from an EMBL/GenBank/DDBJ whole genome shotgun (WGS) entry which is preliminary data.</text>
</comment>
<sequence length="52" mass="6173">MEAENSGSSFNEIHLQRKRTFLKWVNNYVYQIGWYRGASSSLYAGDRLFYFA</sequence>
<reference evidence="1 2" key="1">
    <citation type="submission" date="2021-01" db="EMBL/GenBank/DDBJ databases">
        <title>Genomic Encyclopedia of Type Strains, Phase IV (KMG-IV): sequencing the most valuable type-strain genomes for metagenomic binning, comparative biology and taxonomic classification.</title>
        <authorList>
            <person name="Goeker M."/>
        </authorList>
    </citation>
    <scope>NUCLEOTIDE SEQUENCE [LARGE SCALE GENOMIC DNA]</scope>
    <source>
        <strain evidence="1 2">DSM 105482</strain>
    </source>
</reference>
<keyword evidence="2" id="KW-1185">Reference proteome</keyword>
<dbReference type="Proteomes" id="UP000823486">
    <property type="component" value="Unassembled WGS sequence"/>
</dbReference>
<evidence type="ECO:0000313" key="2">
    <source>
        <dbReference type="Proteomes" id="UP000823486"/>
    </source>
</evidence>
<protein>
    <submittedName>
        <fullName evidence="1">Uncharacterized protein</fullName>
    </submittedName>
</protein>
<dbReference type="EMBL" id="JAFBFI010000010">
    <property type="protein sequence ID" value="MBM7693093.1"/>
    <property type="molecule type" value="Genomic_DNA"/>
</dbReference>